<reference evidence="1" key="1">
    <citation type="submission" date="2022-01" db="EMBL/GenBank/DDBJ databases">
        <authorList>
            <person name="King R."/>
        </authorList>
    </citation>
    <scope>NUCLEOTIDE SEQUENCE</scope>
</reference>
<proteinExistence type="predicted"/>
<dbReference type="EMBL" id="OV725082">
    <property type="protein sequence ID" value="CAH1405311.1"/>
    <property type="molecule type" value="Genomic_DNA"/>
</dbReference>
<evidence type="ECO:0000313" key="1">
    <source>
        <dbReference type="EMBL" id="CAH1405311.1"/>
    </source>
</evidence>
<organism evidence="1 2">
    <name type="scientific">Nezara viridula</name>
    <name type="common">Southern green stink bug</name>
    <name type="synonym">Cimex viridulus</name>
    <dbReference type="NCBI Taxonomy" id="85310"/>
    <lineage>
        <taxon>Eukaryota</taxon>
        <taxon>Metazoa</taxon>
        <taxon>Ecdysozoa</taxon>
        <taxon>Arthropoda</taxon>
        <taxon>Hexapoda</taxon>
        <taxon>Insecta</taxon>
        <taxon>Pterygota</taxon>
        <taxon>Neoptera</taxon>
        <taxon>Paraneoptera</taxon>
        <taxon>Hemiptera</taxon>
        <taxon>Heteroptera</taxon>
        <taxon>Panheteroptera</taxon>
        <taxon>Pentatomomorpha</taxon>
        <taxon>Pentatomoidea</taxon>
        <taxon>Pentatomidae</taxon>
        <taxon>Pentatominae</taxon>
        <taxon>Nezara</taxon>
    </lineage>
</organism>
<sequence>MLKSPGHANRLKVKTGHARSQKLTFQLDYTRGLHATTDGRLRKGIDTGYVGQHPSQTEQLAVFLPFAVEGAPLEI</sequence>
<name>A0A9P0MVP4_NEZVI</name>
<dbReference type="Proteomes" id="UP001152798">
    <property type="component" value="Chromosome 6"/>
</dbReference>
<dbReference type="AlphaFoldDB" id="A0A9P0MVP4"/>
<keyword evidence="2" id="KW-1185">Reference proteome</keyword>
<accession>A0A9P0MVP4</accession>
<gene>
    <name evidence="1" type="ORF">NEZAVI_LOCUS13546</name>
</gene>
<evidence type="ECO:0000313" key="2">
    <source>
        <dbReference type="Proteomes" id="UP001152798"/>
    </source>
</evidence>
<protein>
    <submittedName>
        <fullName evidence="1">Uncharacterized protein</fullName>
    </submittedName>
</protein>